<organism evidence="2 3">
    <name type="scientific">Clostridium magnum DSM 2767</name>
    <dbReference type="NCBI Taxonomy" id="1121326"/>
    <lineage>
        <taxon>Bacteria</taxon>
        <taxon>Bacillati</taxon>
        <taxon>Bacillota</taxon>
        <taxon>Clostridia</taxon>
        <taxon>Eubacteriales</taxon>
        <taxon>Clostridiaceae</taxon>
        <taxon>Clostridium</taxon>
    </lineage>
</organism>
<dbReference type="PATRIC" id="fig|1121326.3.peg.813"/>
<evidence type="ECO:0000313" key="3">
    <source>
        <dbReference type="Proteomes" id="UP000076603"/>
    </source>
</evidence>
<comment type="caution">
    <text evidence="2">The sequence shown here is derived from an EMBL/GenBank/DDBJ whole genome shotgun (WGS) entry which is preliminary data.</text>
</comment>
<feature type="transmembrane region" description="Helical" evidence="1">
    <location>
        <begin position="35"/>
        <end position="59"/>
    </location>
</feature>
<name>A0A162UE71_9CLOT</name>
<gene>
    <name evidence="2" type="ORF">CLMAG_08550</name>
</gene>
<dbReference type="Proteomes" id="UP000076603">
    <property type="component" value="Unassembled WGS sequence"/>
</dbReference>
<reference evidence="2 3" key="1">
    <citation type="submission" date="2016-04" db="EMBL/GenBank/DDBJ databases">
        <title>Genome sequence of Clostridium magnum DSM 2767.</title>
        <authorList>
            <person name="Poehlein A."/>
            <person name="Uhlig R."/>
            <person name="Fischer R."/>
            <person name="Bahl H."/>
            <person name="Daniel R."/>
        </authorList>
    </citation>
    <scope>NUCLEOTIDE SEQUENCE [LARGE SCALE GENOMIC DNA]</scope>
    <source>
        <strain evidence="2 3">DSM 2767</strain>
    </source>
</reference>
<sequence>MLYKGGEKMSEVSLNVNINNSTSTQSYFDGGLLQLIGYTILGIIITVCTLGSCFPWAVCMKINWKIKHTVIEGRRLRFEGTAIGLFGLWIKWWILCIITLGIYSFWVGISLEKWITKHTHFV</sequence>
<accession>A0A162UE71</accession>
<proteinExistence type="predicted"/>
<keyword evidence="1" id="KW-0812">Transmembrane</keyword>
<feature type="transmembrane region" description="Helical" evidence="1">
    <location>
        <begin position="80"/>
        <end position="106"/>
    </location>
</feature>
<dbReference type="InterPro" id="IPR010295">
    <property type="entry name" value="DUF898"/>
</dbReference>
<dbReference type="STRING" id="1121326.CLMAG_08550"/>
<protein>
    <recommendedName>
        <fullName evidence="4">DUF898 family protein</fullName>
    </recommendedName>
</protein>
<evidence type="ECO:0008006" key="4">
    <source>
        <dbReference type="Google" id="ProtNLM"/>
    </source>
</evidence>
<dbReference type="EMBL" id="LWAE01000001">
    <property type="protein sequence ID" value="KZL93804.1"/>
    <property type="molecule type" value="Genomic_DNA"/>
</dbReference>
<evidence type="ECO:0000313" key="2">
    <source>
        <dbReference type="EMBL" id="KZL93804.1"/>
    </source>
</evidence>
<keyword evidence="1" id="KW-0472">Membrane</keyword>
<dbReference type="Pfam" id="PF05987">
    <property type="entry name" value="DUF898"/>
    <property type="match status" value="1"/>
</dbReference>
<keyword evidence="3" id="KW-1185">Reference proteome</keyword>
<dbReference type="AlphaFoldDB" id="A0A162UE71"/>
<evidence type="ECO:0000256" key="1">
    <source>
        <dbReference type="SAM" id="Phobius"/>
    </source>
</evidence>
<keyword evidence="1" id="KW-1133">Transmembrane helix</keyword>